<keyword evidence="5 8" id="KW-1133">Transmembrane helix</keyword>
<accession>A0ABV8QWP2</accession>
<dbReference type="Pfam" id="PF02472">
    <property type="entry name" value="ExbD"/>
    <property type="match status" value="1"/>
</dbReference>
<sequence>MGLRKNKLRDEHSEVDTGPLNDILFILLMFFLMISTLANPNVIKMSVPKAKSDTKQKQSVVVSVDKDKNIFVGSKKIMPDSLESVLRKYINEGDSIKPAVVINADSVSQWGEIVRVMKVARKLGASTSATVTGTE</sequence>
<comment type="subcellular location">
    <subcellularLocation>
        <location evidence="1">Cell membrane</location>
        <topology evidence="1">Single-pass membrane protein</topology>
    </subcellularLocation>
    <subcellularLocation>
        <location evidence="7">Cell membrane</location>
        <topology evidence="7">Single-pass type II membrane protein</topology>
    </subcellularLocation>
</comment>
<evidence type="ECO:0000256" key="7">
    <source>
        <dbReference type="RuleBase" id="RU003879"/>
    </source>
</evidence>
<evidence type="ECO:0000313" key="10">
    <source>
        <dbReference type="Proteomes" id="UP001595907"/>
    </source>
</evidence>
<comment type="caution">
    <text evidence="9">The sequence shown here is derived from an EMBL/GenBank/DDBJ whole genome shotgun (WGS) entry which is preliminary data.</text>
</comment>
<name>A0ABV8QWP2_9BACT</name>
<keyword evidence="7" id="KW-0653">Protein transport</keyword>
<dbReference type="Gene3D" id="3.30.420.270">
    <property type="match status" value="1"/>
</dbReference>
<dbReference type="EMBL" id="JBHSCZ010000004">
    <property type="protein sequence ID" value="MFC4263758.1"/>
    <property type="molecule type" value="Genomic_DNA"/>
</dbReference>
<comment type="similarity">
    <text evidence="2 7">Belongs to the ExbD/TolR family.</text>
</comment>
<evidence type="ECO:0000256" key="3">
    <source>
        <dbReference type="ARBA" id="ARBA00022475"/>
    </source>
</evidence>
<reference evidence="10" key="1">
    <citation type="journal article" date="2019" name="Int. J. Syst. Evol. Microbiol.">
        <title>The Global Catalogue of Microorganisms (GCM) 10K type strain sequencing project: providing services to taxonomists for standard genome sequencing and annotation.</title>
        <authorList>
            <consortium name="The Broad Institute Genomics Platform"/>
            <consortium name="The Broad Institute Genome Sequencing Center for Infectious Disease"/>
            <person name="Wu L."/>
            <person name="Ma J."/>
        </authorList>
    </citation>
    <scope>NUCLEOTIDE SEQUENCE [LARGE SCALE GENOMIC DNA]</scope>
    <source>
        <strain evidence="10">CECT 8289</strain>
    </source>
</reference>
<dbReference type="Proteomes" id="UP001595907">
    <property type="component" value="Unassembled WGS sequence"/>
</dbReference>
<dbReference type="PANTHER" id="PTHR30558">
    <property type="entry name" value="EXBD MEMBRANE COMPONENT OF PMF-DRIVEN MACROMOLECULE IMPORT SYSTEM"/>
    <property type="match status" value="1"/>
</dbReference>
<keyword evidence="6 8" id="KW-0472">Membrane</keyword>
<gene>
    <name evidence="9" type="ORF">ACFOWM_12755</name>
</gene>
<dbReference type="PANTHER" id="PTHR30558:SF7">
    <property type="entry name" value="TOL-PAL SYSTEM PROTEIN TOLR"/>
    <property type="match status" value="1"/>
</dbReference>
<evidence type="ECO:0000256" key="2">
    <source>
        <dbReference type="ARBA" id="ARBA00005811"/>
    </source>
</evidence>
<dbReference type="InterPro" id="IPR003400">
    <property type="entry name" value="ExbD"/>
</dbReference>
<evidence type="ECO:0000256" key="6">
    <source>
        <dbReference type="ARBA" id="ARBA00023136"/>
    </source>
</evidence>
<evidence type="ECO:0000256" key="5">
    <source>
        <dbReference type="ARBA" id="ARBA00022989"/>
    </source>
</evidence>
<keyword evidence="7" id="KW-0813">Transport</keyword>
<keyword evidence="3" id="KW-1003">Cell membrane</keyword>
<protein>
    <submittedName>
        <fullName evidence="9">ExbD/TolR family protein</fullName>
    </submittedName>
</protein>
<evidence type="ECO:0000313" key="9">
    <source>
        <dbReference type="EMBL" id="MFC4263758.1"/>
    </source>
</evidence>
<feature type="transmembrane region" description="Helical" evidence="8">
    <location>
        <begin position="23"/>
        <end position="43"/>
    </location>
</feature>
<keyword evidence="4 7" id="KW-0812">Transmembrane</keyword>
<evidence type="ECO:0000256" key="4">
    <source>
        <dbReference type="ARBA" id="ARBA00022692"/>
    </source>
</evidence>
<proteinExistence type="inferred from homology"/>
<evidence type="ECO:0000256" key="8">
    <source>
        <dbReference type="SAM" id="Phobius"/>
    </source>
</evidence>
<organism evidence="9 10">
    <name type="scientific">Ferruginibacter yonginensis</name>
    <dbReference type="NCBI Taxonomy" id="1310416"/>
    <lineage>
        <taxon>Bacteria</taxon>
        <taxon>Pseudomonadati</taxon>
        <taxon>Bacteroidota</taxon>
        <taxon>Chitinophagia</taxon>
        <taxon>Chitinophagales</taxon>
        <taxon>Chitinophagaceae</taxon>
        <taxon>Ferruginibacter</taxon>
    </lineage>
</organism>
<evidence type="ECO:0000256" key="1">
    <source>
        <dbReference type="ARBA" id="ARBA00004162"/>
    </source>
</evidence>
<keyword evidence="10" id="KW-1185">Reference proteome</keyword>
<dbReference type="RefSeq" id="WP_379710751.1">
    <property type="nucleotide sequence ID" value="NZ_JBHSCZ010000004.1"/>
</dbReference>